<reference evidence="1" key="1">
    <citation type="submission" date="2022-10" db="EMBL/GenBank/DDBJ databases">
        <title>Culturing micro-colonial fungi from biological soil crusts in the Mojave desert and describing Neophaeococcomyces mojavensis, and introducing the new genera and species Taxawa tesnikishii.</title>
        <authorList>
            <person name="Kurbessoian T."/>
            <person name="Stajich J.E."/>
        </authorList>
    </citation>
    <scope>NUCLEOTIDE SEQUENCE</scope>
    <source>
        <strain evidence="1">JES_112</strain>
    </source>
</reference>
<protein>
    <submittedName>
        <fullName evidence="1">Uncharacterized protein</fullName>
    </submittedName>
</protein>
<dbReference type="EMBL" id="JAPDRQ010000076">
    <property type="protein sequence ID" value="KAJ9656546.1"/>
    <property type="molecule type" value="Genomic_DNA"/>
</dbReference>
<evidence type="ECO:0000313" key="1">
    <source>
        <dbReference type="EMBL" id="KAJ9656546.1"/>
    </source>
</evidence>
<accession>A0ACC3A7C4</accession>
<dbReference type="Proteomes" id="UP001172386">
    <property type="component" value="Unassembled WGS sequence"/>
</dbReference>
<gene>
    <name evidence="1" type="ORF">H2198_004895</name>
</gene>
<proteinExistence type="predicted"/>
<keyword evidence="2" id="KW-1185">Reference proteome</keyword>
<organism evidence="1 2">
    <name type="scientific">Neophaeococcomyces mojaviensis</name>
    <dbReference type="NCBI Taxonomy" id="3383035"/>
    <lineage>
        <taxon>Eukaryota</taxon>
        <taxon>Fungi</taxon>
        <taxon>Dikarya</taxon>
        <taxon>Ascomycota</taxon>
        <taxon>Pezizomycotina</taxon>
        <taxon>Eurotiomycetes</taxon>
        <taxon>Chaetothyriomycetidae</taxon>
        <taxon>Chaetothyriales</taxon>
        <taxon>Chaetothyriales incertae sedis</taxon>
        <taxon>Neophaeococcomyces</taxon>
    </lineage>
</organism>
<comment type="caution">
    <text evidence="1">The sequence shown here is derived from an EMBL/GenBank/DDBJ whole genome shotgun (WGS) entry which is preliminary data.</text>
</comment>
<name>A0ACC3A7C4_9EURO</name>
<evidence type="ECO:0000313" key="2">
    <source>
        <dbReference type="Proteomes" id="UP001172386"/>
    </source>
</evidence>
<sequence>MPFSTPASKKFKVAIIQMKPKPLDPDHNFSVATSHIRTAASQGASLAILPEYHLSGWEPDSPEFIPIARKAHRYQKAYQDLAAELKINICAGTIVQTPPDDLPSESIASDATSAEPETINGEEDEKPTLLNISPFISDQGELLGTYIKTNIWIPERAHLTSSVDWHKRADSSSQPQPAPSKHPNNMKHAGVAHDEPYESSASKPHQVIQTSLGKVGLLICWDLAFPEAFRSLVHQGVNLILIPTYWTAFDMKPEGLKINPDAEKLFLESTLVARAFENTCTVIFCNAGGPKEEGFLGLSGVYAPIAGRIEGSFTDEEEGLRIVEVDLGINDVAEDNYKVREDLEGETWHYGKY</sequence>